<reference evidence="9 10" key="1">
    <citation type="submission" date="2018-05" db="EMBL/GenBank/DDBJ databases">
        <title>Genomic Encyclopedia of Type Strains, Phase IV (KMG-IV): sequencing the most valuable type-strain genomes for metagenomic binning, comparative biology and taxonomic classification.</title>
        <authorList>
            <person name="Goeker M."/>
        </authorList>
    </citation>
    <scope>NUCLEOTIDE SEQUENCE [LARGE SCALE GENOMIC DNA]</scope>
    <source>
        <strain evidence="9 10">DSM 6462</strain>
    </source>
</reference>
<evidence type="ECO:0000256" key="6">
    <source>
        <dbReference type="ARBA" id="ARBA00022989"/>
    </source>
</evidence>
<keyword evidence="5 8" id="KW-0812">Transmembrane</keyword>
<evidence type="ECO:0000256" key="8">
    <source>
        <dbReference type="RuleBase" id="RU363032"/>
    </source>
</evidence>
<dbReference type="Pfam" id="PF00528">
    <property type="entry name" value="BPD_transp_1"/>
    <property type="match status" value="1"/>
</dbReference>
<keyword evidence="7 8" id="KW-0472">Membrane</keyword>
<protein>
    <submittedName>
        <fullName evidence="9">Putative spermidine/putrescine transport system permease protein</fullName>
    </submittedName>
</protein>
<feature type="transmembrane region" description="Helical" evidence="8">
    <location>
        <begin position="250"/>
        <end position="271"/>
    </location>
</feature>
<dbReference type="SUPFAM" id="SSF161098">
    <property type="entry name" value="MetI-like"/>
    <property type="match status" value="1"/>
</dbReference>
<dbReference type="AlphaFoldDB" id="A0A2V3UG70"/>
<keyword evidence="6 8" id="KW-1133">Transmembrane helix</keyword>
<feature type="transmembrane region" description="Helical" evidence="8">
    <location>
        <begin position="191"/>
        <end position="221"/>
    </location>
</feature>
<dbReference type="InterPro" id="IPR000515">
    <property type="entry name" value="MetI-like"/>
</dbReference>
<evidence type="ECO:0000256" key="4">
    <source>
        <dbReference type="ARBA" id="ARBA00022475"/>
    </source>
</evidence>
<keyword evidence="4" id="KW-1003">Cell membrane</keyword>
<evidence type="ECO:0000256" key="3">
    <source>
        <dbReference type="ARBA" id="ARBA00022448"/>
    </source>
</evidence>
<dbReference type="GO" id="GO:0055085">
    <property type="term" value="P:transmembrane transport"/>
    <property type="evidence" value="ECO:0007669"/>
    <property type="project" value="InterPro"/>
</dbReference>
<dbReference type="Gene3D" id="1.10.3720.10">
    <property type="entry name" value="MetI-like"/>
    <property type="match status" value="1"/>
</dbReference>
<evidence type="ECO:0000256" key="1">
    <source>
        <dbReference type="ARBA" id="ARBA00004651"/>
    </source>
</evidence>
<accession>A0A2V3UG70</accession>
<dbReference type="CDD" id="cd06261">
    <property type="entry name" value="TM_PBP2"/>
    <property type="match status" value="1"/>
</dbReference>
<dbReference type="PANTHER" id="PTHR42929:SF5">
    <property type="entry name" value="ABC TRANSPORTER PERMEASE PROTEIN"/>
    <property type="match status" value="1"/>
</dbReference>
<dbReference type="PROSITE" id="PS50928">
    <property type="entry name" value="ABC_TM1"/>
    <property type="match status" value="1"/>
</dbReference>
<evidence type="ECO:0000313" key="10">
    <source>
        <dbReference type="Proteomes" id="UP000248021"/>
    </source>
</evidence>
<dbReference type="EMBL" id="QJJK01000006">
    <property type="protein sequence ID" value="PXW57846.1"/>
    <property type="molecule type" value="Genomic_DNA"/>
</dbReference>
<feature type="transmembrane region" description="Helical" evidence="8">
    <location>
        <begin position="148"/>
        <end position="170"/>
    </location>
</feature>
<evidence type="ECO:0000256" key="7">
    <source>
        <dbReference type="ARBA" id="ARBA00023136"/>
    </source>
</evidence>
<comment type="caution">
    <text evidence="9">The sequence shown here is derived from an EMBL/GenBank/DDBJ whole genome shotgun (WGS) entry which is preliminary data.</text>
</comment>
<feature type="transmembrane region" description="Helical" evidence="8">
    <location>
        <begin position="99"/>
        <end position="122"/>
    </location>
</feature>
<comment type="subcellular location">
    <subcellularLocation>
        <location evidence="1 8">Cell membrane</location>
        <topology evidence="1 8">Multi-pass membrane protein</topology>
    </subcellularLocation>
</comment>
<evidence type="ECO:0000256" key="2">
    <source>
        <dbReference type="ARBA" id="ARBA00007069"/>
    </source>
</evidence>
<dbReference type="InterPro" id="IPR035906">
    <property type="entry name" value="MetI-like_sf"/>
</dbReference>
<gene>
    <name evidence="9" type="ORF">C7450_10618</name>
</gene>
<name>A0A2V3UG70_9HYPH</name>
<sequence>MTRQAFLLSLPALLLVCLFGVVMFSFAEISLLSMKPGAAVFSGPPSLANYERLLASSGAWRAVATTMRLSFIITVLCIVAGYPLARVLARSPSASLRRFVLFCLVGTFLSGGVTRAYAWLIILGNRGIINRGLEAFGLPTLKLLNNEFAVVVSVLNFVLPFFVMTLFGALKTIPATLEDASRNLGASPMRTFLHVTLPLSIPGLAVSTSLCFAMSLGAFLFPQMLGGGRVQVLATAIYERIQASYNIPEAAALAFLFFILVIVILVVTGLLRRLVGRRFAGDPA</sequence>
<evidence type="ECO:0000256" key="5">
    <source>
        <dbReference type="ARBA" id="ARBA00022692"/>
    </source>
</evidence>
<dbReference type="Proteomes" id="UP000248021">
    <property type="component" value="Unassembled WGS sequence"/>
</dbReference>
<dbReference type="GO" id="GO:0005886">
    <property type="term" value="C:plasma membrane"/>
    <property type="evidence" value="ECO:0007669"/>
    <property type="project" value="UniProtKB-SubCell"/>
</dbReference>
<proteinExistence type="inferred from homology"/>
<feature type="transmembrane region" description="Helical" evidence="8">
    <location>
        <begin position="66"/>
        <end position="87"/>
    </location>
</feature>
<organism evidence="9 10">
    <name type="scientific">Chelatococcus asaccharovorans</name>
    <dbReference type="NCBI Taxonomy" id="28210"/>
    <lineage>
        <taxon>Bacteria</taxon>
        <taxon>Pseudomonadati</taxon>
        <taxon>Pseudomonadota</taxon>
        <taxon>Alphaproteobacteria</taxon>
        <taxon>Hyphomicrobiales</taxon>
        <taxon>Chelatococcaceae</taxon>
        <taxon>Chelatococcus</taxon>
    </lineage>
</organism>
<comment type="similarity">
    <text evidence="2">Belongs to the binding-protein-dependent transport system permease family. CysTW subfamily.</text>
</comment>
<dbReference type="RefSeq" id="WP_110375185.1">
    <property type="nucleotide sequence ID" value="NZ_CAKNFM010000006.1"/>
</dbReference>
<keyword evidence="3 8" id="KW-0813">Transport</keyword>
<keyword evidence="10" id="KW-1185">Reference proteome</keyword>
<dbReference type="PANTHER" id="PTHR42929">
    <property type="entry name" value="INNER MEMBRANE ABC TRANSPORTER PERMEASE PROTEIN YDCU-RELATED-RELATED"/>
    <property type="match status" value="1"/>
</dbReference>
<evidence type="ECO:0000313" key="9">
    <source>
        <dbReference type="EMBL" id="PXW57846.1"/>
    </source>
</evidence>
<dbReference type="OrthoDB" id="9807047at2"/>